<keyword evidence="1" id="KW-1133">Transmembrane helix</keyword>
<dbReference type="EMBL" id="UHFX01000003">
    <property type="protein sequence ID" value="SUO03368.1"/>
    <property type="molecule type" value="Genomic_DNA"/>
</dbReference>
<proteinExistence type="predicted"/>
<keyword evidence="3" id="KW-1185">Reference proteome</keyword>
<dbReference type="Proteomes" id="UP000255523">
    <property type="component" value="Unassembled WGS sequence"/>
</dbReference>
<sequence>MKKAEGICSVIGSLVGAIGTGVAIYFTGSVWCSIIGFLGFMIGDRIGKVIDDSKEE</sequence>
<organism evidence="2 3">
    <name type="scientific">Faecalicoccus pleomorphus</name>
    <dbReference type="NCBI Taxonomy" id="1323"/>
    <lineage>
        <taxon>Bacteria</taxon>
        <taxon>Bacillati</taxon>
        <taxon>Bacillota</taxon>
        <taxon>Erysipelotrichia</taxon>
        <taxon>Erysipelotrichales</taxon>
        <taxon>Erysipelotrichaceae</taxon>
        <taxon>Faecalicoccus</taxon>
    </lineage>
</organism>
<dbReference type="RefSeq" id="WP_022356063.1">
    <property type="nucleotide sequence ID" value="NZ_JAUDCN010000029.1"/>
</dbReference>
<accession>A0A380LHP5</accession>
<dbReference type="AlphaFoldDB" id="A0A380LHP5"/>
<gene>
    <name evidence="2" type="ORF">NCTC11087_00228</name>
</gene>
<protein>
    <submittedName>
        <fullName evidence="2">Uncharacterized protein</fullName>
    </submittedName>
</protein>
<evidence type="ECO:0000313" key="3">
    <source>
        <dbReference type="Proteomes" id="UP000255523"/>
    </source>
</evidence>
<dbReference type="GeneID" id="77463031"/>
<keyword evidence="1" id="KW-0812">Transmembrane</keyword>
<evidence type="ECO:0000256" key="1">
    <source>
        <dbReference type="SAM" id="Phobius"/>
    </source>
</evidence>
<reference evidence="2 3" key="1">
    <citation type="submission" date="2018-06" db="EMBL/GenBank/DDBJ databases">
        <authorList>
            <consortium name="Pathogen Informatics"/>
            <person name="Doyle S."/>
        </authorList>
    </citation>
    <scope>NUCLEOTIDE SEQUENCE [LARGE SCALE GENOMIC DNA]</scope>
    <source>
        <strain evidence="2 3">NCTC11087</strain>
    </source>
</reference>
<keyword evidence="1" id="KW-0472">Membrane</keyword>
<feature type="transmembrane region" description="Helical" evidence="1">
    <location>
        <begin position="22"/>
        <end position="42"/>
    </location>
</feature>
<name>A0A380LHP5_9FIRM</name>
<evidence type="ECO:0000313" key="2">
    <source>
        <dbReference type="EMBL" id="SUO03368.1"/>
    </source>
</evidence>